<sequence>MLEIDDLALQLPYYANWWRRQWAEVLCNVSLEVHPGEVHAVIGASGAGKSLLAHALMGLLPAPYRQTGRLTFQGQPLTAARQRRLRGRELALIPQSLSALDPLVRSQRQVSWAAKRAGHAAARVQHTARQALAHYQLDERAQQAFPHQLSGGMARRVLTAMAHVSSAQLIIADEPSVGLDPQQRDRVLNALAALAREGKAVLLISHDLRHALPIARRVTIMRQGRCVETAPAAAFEGDGHTLTTRYAQALWRALPDNHFSHPETQPAPHVA</sequence>
<evidence type="ECO:0000259" key="14">
    <source>
        <dbReference type="PROSITE" id="PS50893"/>
    </source>
</evidence>
<keyword evidence="9" id="KW-0472">Membrane</keyword>
<evidence type="ECO:0000256" key="12">
    <source>
        <dbReference type="ARBA" id="ARBA00044143"/>
    </source>
</evidence>
<evidence type="ECO:0000256" key="6">
    <source>
        <dbReference type="ARBA" id="ARBA00022840"/>
    </source>
</evidence>
<keyword evidence="16" id="KW-1185">Reference proteome</keyword>
<dbReference type="EC" id="7.2.2.11" evidence="11"/>
<comment type="catalytic activity">
    <reaction evidence="13">
        <text>Ni(2+)(out) + ATP + H2O = Ni(2+)(in) + ADP + phosphate + H(+)</text>
        <dbReference type="Rhea" id="RHEA:15557"/>
        <dbReference type="ChEBI" id="CHEBI:15377"/>
        <dbReference type="ChEBI" id="CHEBI:15378"/>
        <dbReference type="ChEBI" id="CHEBI:30616"/>
        <dbReference type="ChEBI" id="CHEBI:43474"/>
        <dbReference type="ChEBI" id="CHEBI:49786"/>
        <dbReference type="ChEBI" id="CHEBI:456216"/>
        <dbReference type="EC" id="7.2.2.11"/>
    </reaction>
    <physiologicalReaction direction="left-to-right" evidence="13">
        <dbReference type="Rhea" id="RHEA:15558"/>
    </physiologicalReaction>
</comment>
<evidence type="ECO:0000313" key="16">
    <source>
        <dbReference type="Proteomes" id="UP001269267"/>
    </source>
</evidence>
<feature type="domain" description="ABC transporter" evidence="14">
    <location>
        <begin position="2"/>
        <end position="248"/>
    </location>
</feature>
<dbReference type="RefSeq" id="WP_230447526.1">
    <property type="nucleotide sequence ID" value="NZ_JARWAI010000014.1"/>
</dbReference>
<organism evidence="15 16">
    <name type="scientific">Vreelandella gomseomensis</name>
    <dbReference type="NCBI Taxonomy" id="370766"/>
    <lineage>
        <taxon>Bacteria</taxon>
        <taxon>Pseudomonadati</taxon>
        <taxon>Pseudomonadota</taxon>
        <taxon>Gammaproteobacteria</taxon>
        <taxon>Oceanospirillales</taxon>
        <taxon>Halomonadaceae</taxon>
        <taxon>Vreelandella</taxon>
    </lineage>
</organism>
<keyword evidence="7" id="KW-1278">Translocase</keyword>
<dbReference type="Gene3D" id="3.40.50.300">
    <property type="entry name" value="P-loop containing nucleotide triphosphate hydrolases"/>
    <property type="match status" value="1"/>
</dbReference>
<dbReference type="SUPFAM" id="SSF52540">
    <property type="entry name" value="P-loop containing nucleoside triphosphate hydrolases"/>
    <property type="match status" value="1"/>
</dbReference>
<gene>
    <name evidence="15" type="ORF">QC815_16255</name>
</gene>
<evidence type="ECO:0000313" key="15">
    <source>
        <dbReference type="EMBL" id="MDR5876463.1"/>
    </source>
</evidence>
<evidence type="ECO:0000256" key="13">
    <source>
        <dbReference type="ARBA" id="ARBA00048610"/>
    </source>
</evidence>
<comment type="similarity">
    <text evidence="2">Belongs to the ABC transporter superfamily.</text>
</comment>
<evidence type="ECO:0000256" key="5">
    <source>
        <dbReference type="ARBA" id="ARBA00022741"/>
    </source>
</evidence>
<name>A0ABU1GG49_9GAMM</name>
<comment type="subcellular location">
    <subcellularLocation>
        <location evidence="1">Cell inner membrane</location>
        <topology evidence="1">Peripheral membrane protein</topology>
    </subcellularLocation>
</comment>
<keyword evidence="8" id="KW-0406">Ion transport</keyword>
<evidence type="ECO:0000256" key="2">
    <source>
        <dbReference type="ARBA" id="ARBA00005417"/>
    </source>
</evidence>
<reference evidence="15 16" key="1">
    <citation type="submission" date="2023-04" db="EMBL/GenBank/DDBJ databases">
        <title>A long-awaited taxogenomic arrangement of the family Halomonadaceae.</title>
        <authorList>
            <person name="De La Haba R."/>
            <person name="Chuvochina M."/>
            <person name="Wittouck S."/>
            <person name="Arahal D.R."/>
            <person name="Sanchez-Porro C."/>
            <person name="Hugenholtz P."/>
            <person name="Ventosa A."/>
        </authorList>
    </citation>
    <scope>NUCLEOTIDE SEQUENCE [LARGE SCALE GENOMIC DNA]</scope>
    <source>
        <strain evidence="15 16">DSM 18042</strain>
    </source>
</reference>
<dbReference type="PROSITE" id="PS50893">
    <property type="entry name" value="ABC_TRANSPORTER_2"/>
    <property type="match status" value="1"/>
</dbReference>
<evidence type="ECO:0000256" key="4">
    <source>
        <dbReference type="ARBA" id="ARBA00022475"/>
    </source>
</evidence>
<dbReference type="GO" id="GO:0005524">
    <property type="term" value="F:ATP binding"/>
    <property type="evidence" value="ECO:0007669"/>
    <property type="project" value="UniProtKB-KW"/>
</dbReference>
<keyword evidence="6 15" id="KW-0067">ATP-binding</keyword>
<evidence type="ECO:0000256" key="10">
    <source>
        <dbReference type="ARBA" id="ARBA00038669"/>
    </source>
</evidence>
<dbReference type="EMBL" id="JARWAI010000014">
    <property type="protein sequence ID" value="MDR5876463.1"/>
    <property type="molecule type" value="Genomic_DNA"/>
</dbReference>
<evidence type="ECO:0000256" key="7">
    <source>
        <dbReference type="ARBA" id="ARBA00022967"/>
    </source>
</evidence>
<comment type="subunit">
    <text evidence="10">The complex is composed of two ATP-binding proteins (NikD and NikE), two transmembrane proteins (NikB and NikC) and a solute-binding protein (NikA).</text>
</comment>
<keyword evidence="3" id="KW-0813">Transport</keyword>
<dbReference type="InterPro" id="IPR003439">
    <property type="entry name" value="ABC_transporter-like_ATP-bd"/>
</dbReference>
<dbReference type="SMART" id="SM00382">
    <property type="entry name" value="AAA"/>
    <property type="match status" value="1"/>
</dbReference>
<keyword evidence="5" id="KW-0547">Nucleotide-binding</keyword>
<keyword evidence="4" id="KW-1003">Cell membrane</keyword>
<protein>
    <recommendedName>
        <fullName evidence="12">Nickel import system ATP-binding protein NikD</fullName>
        <ecNumber evidence="11">7.2.2.11</ecNumber>
    </recommendedName>
</protein>
<dbReference type="Proteomes" id="UP001269267">
    <property type="component" value="Unassembled WGS sequence"/>
</dbReference>
<evidence type="ECO:0000256" key="9">
    <source>
        <dbReference type="ARBA" id="ARBA00023136"/>
    </source>
</evidence>
<dbReference type="InterPro" id="IPR050388">
    <property type="entry name" value="ABC_Ni/Peptide_Import"/>
</dbReference>
<evidence type="ECO:0000256" key="8">
    <source>
        <dbReference type="ARBA" id="ARBA00023065"/>
    </source>
</evidence>
<evidence type="ECO:0000256" key="11">
    <source>
        <dbReference type="ARBA" id="ARBA00039098"/>
    </source>
</evidence>
<evidence type="ECO:0000256" key="3">
    <source>
        <dbReference type="ARBA" id="ARBA00022448"/>
    </source>
</evidence>
<dbReference type="PANTHER" id="PTHR43297:SF13">
    <property type="entry name" value="NICKEL ABC TRANSPORTER, ATP-BINDING PROTEIN"/>
    <property type="match status" value="1"/>
</dbReference>
<dbReference type="InterPro" id="IPR027417">
    <property type="entry name" value="P-loop_NTPase"/>
</dbReference>
<dbReference type="PANTHER" id="PTHR43297">
    <property type="entry name" value="OLIGOPEPTIDE TRANSPORT ATP-BINDING PROTEIN APPD"/>
    <property type="match status" value="1"/>
</dbReference>
<proteinExistence type="inferred from homology"/>
<evidence type="ECO:0000256" key="1">
    <source>
        <dbReference type="ARBA" id="ARBA00004417"/>
    </source>
</evidence>
<accession>A0ABU1GG49</accession>
<comment type="caution">
    <text evidence="15">The sequence shown here is derived from an EMBL/GenBank/DDBJ whole genome shotgun (WGS) entry which is preliminary data.</text>
</comment>
<dbReference type="InterPro" id="IPR003593">
    <property type="entry name" value="AAA+_ATPase"/>
</dbReference>
<dbReference type="Pfam" id="PF00005">
    <property type="entry name" value="ABC_tran"/>
    <property type="match status" value="1"/>
</dbReference>